<dbReference type="STRING" id="46223.SAMN05421852_107108"/>
<dbReference type="InterPro" id="IPR036112">
    <property type="entry name" value="ComA_synth_sf"/>
</dbReference>
<proteinExistence type="inferred from homology"/>
<gene>
    <name evidence="2" type="ORF">SAMN05421852_107108</name>
</gene>
<accession>A0A1I3QD03</accession>
<sequence length="267" mass="30361">MKSWHTKWIDRSQKRKPKPRTCGLNCLIDKGLGLHAFYDLLELAGDHIDFIKLGFGTAGITPPSILQEKISLARQYDVHLYPGGTFFEIAYTEGHATDYFTRLQTMGFEWVEISDGTIDLPLTNRSQLIYQARQQGLIVITEIGKKKEGSFSSLDEFITLYQHDIRHGAAYVTMEGRESGINVGLYNKHGDMDIAYLQKLVHRVNSDSIIWEAPLKKQQVTMLQLLGSEVNLGNIPPTEVLAVESLRRGLRSETFHLWESSNKQQDH</sequence>
<dbReference type="EMBL" id="FORR01000007">
    <property type="protein sequence ID" value="SFJ31600.1"/>
    <property type="molecule type" value="Genomic_DNA"/>
</dbReference>
<keyword evidence="3" id="KW-1185">Reference proteome</keyword>
<name>A0A1I3QD03_9BACL</name>
<dbReference type="InterPro" id="IPR013785">
    <property type="entry name" value="Aldolase_TIM"/>
</dbReference>
<protein>
    <submittedName>
        <fullName evidence="2">Phosphosulfolactate synthase</fullName>
    </submittedName>
</protein>
<evidence type="ECO:0000313" key="3">
    <source>
        <dbReference type="Proteomes" id="UP000199545"/>
    </source>
</evidence>
<dbReference type="InterPro" id="IPR003830">
    <property type="entry name" value="ComA_synth"/>
</dbReference>
<dbReference type="Gene3D" id="3.20.20.70">
    <property type="entry name" value="Aldolase class I"/>
    <property type="match status" value="1"/>
</dbReference>
<dbReference type="Pfam" id="PF02679">
    <property type="entry name" value="ComA"/>
    <property type="match status" value="1"/>
</dbReference>
<dbReference type="RefSeq" id="WP_175482379.1">
    <property type="nucleotide sequence ID" value="NZ_FORR01000007.1"/>
</dbReference>
<dbReference type="PANTHER" id="PTHR48413:SF1">
    <property type="entry name" value="PROTEIN HEAT-STRESS-ASSOCIATED 32"/>
    <property type="match status" value="1"/>
</dbReference>
<comment type="similarity">
    <text evidence="1">Belongs to the phosphosulfolactate synthase family.</text>
</comment>
<dbReference type="PANTHER" id="PTHR48413">
    <property type="match status" value="1"/>
</dbReference>
<dbReference type="Proteomes" id="UP000199545">
    <property type="component" value="Unassembled WGS sequence"/>
</dbReference>
<evidence type="ECO:0000313" key="2">
    <source>
        <dbReference type="EMBL" id="SFJ31600.1"/>
    </source>
</evidence>
<dbReference type="AlphaFoldDB" id="A0A1I3QD03"/>
<evidence type="ECO:0000256" key="1">
    <source>
        <dbReference type="ARBA" id="ARBA00010424"/>
    </source>
</evidence>
<reference evidence="2 3" key="1">
    <citation type="submission" date="2016-10" db="EMBL/GenBank/DDBJ databases">
        <authorList>
            <person name="de Groot N.N."/>
        </authorList>
    </citation>
    <scope>NUCLEOTIDE SEQUENCE [LARGE SCALE GENOMIC DNA]</scope>
    <source>
        <strain evidence="2 3">DSM 44778</strain>
    </source>
</reference>
<dbReference type="SUPFAM" id="SSF102110">
    <property type="entry name" value="(2r)-phospho-3-sulfolactate synthase ComA"/>
    <property type="match status" value="1"/>
</dbReference>
<organism evidence="2 3">
    <name type="scientific">Thermoflavimicrobium dichotomicum</name>
    <dbReference type="NCBI Taxonomy" id="46223"/>
    <lineage>
        <taxon>Bacteria</taxon>
        <taxon>Bacillati</taxon>
        <taxon>Bacillota</taxon>
        <taxon>Bacilli</taxon>
        <taxon>Bacillales</taxon>
        <taxon>Thermoactinomycetaceae</taxon>
        <taxon>Thermoflavimicrobium</taxon>
    </lineage>
</organism>